<dbReference type="SUPFAM" id="SSF109604">
    <property type="entry name" value="HD-domain/PDEase-like"/>
    <property type="match status" value="1"/>
</dbReference>
<dbReference type="Gene3D" id="1.10.3210.10">
    <property type="entry name" value="Hypothetical protein af1432"/>
    <property type="match status" value="1"/>
</dbReference>
<proteinExistence type="predicted"/>
<dbReference type="KEGG" id="avt:NCTC3438_00423"/>
<dbReference type="Pfam" id="PF21447">
    <property type="entry name" value="Ppx-GppA_III"/>
    <property type="match status" value="1"/>
</dbReference>
<protein>
    <submittedName>
        <fullName evidence="2">Exopolyphosphatase</fullName>
    </submittedName>
</protein>
<evidence type="ECO:0000259" key="1">
    <source>
        <dbReference type="Pfam" id="PF21447"/>
    </source>
</evidence>
<name>A0A3S4IB76_AVIVO</name>
<dbReference type="InterPro" id="IPR048950">
    <property type="entry name" value="Ppx_GppA_C"/>
</dbReference>
<keyword evidence="3" id="KW-1185">Reference proteome</keyword>
<evidence type="ECO:0000313" key="2">
    <source>
        <dbReference type="EMBL" id="VEB22387.1"/>
    </source>
</evidence>
<gene>
    <name evidence="2" type="ORF">NCTC3438_00423</name>
</gene>
<organism evidence="2 3">
    <name type="scientific">Avibacterium volantium</name>
    <name type="common">Pasteurella volantium</name>
    <dbReference type="NCBI Taxonomy" id="762"/>
    <lineage>
        <taxon>Bacteria</taxon>
        <taxon>Pseudomonadati</taxon>
        <taxon>Pseudomonadota</taxon>
        <taxon>Gammaproteobacteria</taxon>
        <taxon>Pasteurellales</taxon>
        <taxon>Pasteurellaceae</taxon>
        <taxon>Avibacterium</taxon>
    </lineage>
</organism>
<reference evidence="2 3" key="1">
    <citation type="submission" date="2018-12" db="EMBL/GenBank/DDBJ databases">
        <authorList>
            <consortium name="Pathogen Informatics"/>
        </authorList>
    </citation>
    <scope>NUCLEOTIDE SEQUENCE [LARGE SCALE GENOMIC DNA]</scope>
    <source>
        <strain evidence="2 3">NCTC3438</strain>
    </source>
</reference>
<dbReference type="AlphaFoldDB" id="A0A3S4IB76"/>
<dbReference type="EMBL" id="LR134167">
    <property type="protein sequence ID" value="VEB22387.1"/>
    <property type="molecule type" value="Genomic_DNA"/>
</dbReference>
<dbReference type="Proteomes" id="UP000268198">
    <property type="component" value="Chromosome"/>
</dbReference>
<feature type="domain" description="Ppx/GppA phosphatase C-terminal" evidence="1">
    <location>
        <begin position="2"/>
        <end position="56"/>
    </location>
</feature>
<sequence>MRLLRLAILLNKSRQATVWSEKISLKIDRTLAQWTIQFEPSYLAQNPLVRNDLIAENKLLKELDLGLNFS</sequence>
<evidence type="ECO:0000313" key="3">
    <source>
        <dbReference type="Proteomes" id="UP000268198"/>
    </source>
</evidence>
<accession>A0A3S4IB76</accession>